<evidence type="ECO:0000313" key="2">
    <source>
        <dbReference type="Proteomes" id="UP001341840"/>
    </source>
</evidence>
<accession>A0ABU6UWV1</accession>
<protein>
    <submittedName>
        <fullName evidence="1">Uncharacterized protein</fullName>
    </submittedName>
</protein>
<reference evidence="1 2" key="1">
    <citation type="journal article" date="2023" name="Plants (Basel)">
        <title>Bridging the Gap: Combining Genomics and Transcriptomics Approaches to Understand Stylosanthes scabra, an Orphan Legume from the Brazilian Caatinga.</title>
        <authorList>
            <person name="Ferreira-Neto J.R.C."/>
            <person name="da Silva M.D."/>
            <person name="Binneck E."/>
            <person name="de Melo N.F."/>
            <person name="da Silva R.H."/>
            <person name="de Melo A.L.T.M."/>
            <person name="Pandolfi V."/>
            <person name="Bustamante F.O."/>
            <person name="Brasileiro-Vidal A.C."/>
            <person name="Benko-Iseppon A.M."/>
        </authorList>
    </citation>
    <scope>NUCLEOTIDE SEQUENCE [LARGE SCALE GENOMIC DNA]</scope>
    <source>
        <tissue evidence="1">Leaves</tissue>
    </source>
</reference>
<dbReference type="EMBL" id="JASCZI010123356">
    <property type="protein sequence ID" value="MED6165329.1"/>
    <property type="molecule type" value="Genomic_DNA"/>
</dbReference>
<evidence type="ECO:0000313" key="1">
    <source>
        <dbReference type="EMBL" id="MED6165329.1"/>
    </source>
</evidence>
<organism evidence="1 2">
    <name type="scientific">Stylosanthes scabra</name>
    <dbReference type="NCBI Taxonomy" id="79078"/>
    <lineage>
        <taxon>Eukaryota</taxon>
        <taxon>Viridiplantae</taxon>
        <taxon>Streptophyta</taxon>
        <taxon>Embryophyta</taxon>
        <taxon>Tracheophyta</taxon>
        <taxon>Spermatophyta</taxon>
        <taxon>Magnoliopsida</taxon>
        <taxon>eudicotyledons</taxon>
        <taxon>Gunneridae</taxon>
        <taxon>Pentapetalae</taxon>
        <taxon>rosids</taxon>
        <taxon>fabids</taxon>
        <taxon>Fabales</taxon>
        <taxon>Fabaceae</taxon>
        <taxon>Papilionoideae</taxon>
        <taxon>50 kb inversion clade</taxon>
        <taxon>dalbergioids sensu lato</taxon>
        <taxon>Dalbergieae</taxon>
        <taxon>Pterocarpus clade</taxon>
        <taxon>Stylosanthes</taxon>
    </lineage>
</organism>
<proteinExistence type="predicted"/>
<sequence length="125" mass="13866">MRKLCVSGRHLSTNFESNVRLKWMSMSITACPNPFSLENHINTSGEAITWLFRRCGILGILTSRSSVIAMCHLSLFIRLIKSERTAPAEMLSWHGAAGTGVSVITNMKIKGLGREEMGPDQERTS</sequence>
<dbReference type="Proteomes" id="UP001341840">
    <property type="component" value="Unassembled WGS sequence"/>
</dbReference>
<comment type="caution">
    <text evidence="1">The sequence shown here is derived from an EMBL/GenBank/DDBJ whole genome shotgun (WGS) entry which is preliminary data.</text>
</comment>
<name>A0ABU6UWV1_9FABA</name>
<gene>
    <name evidence="1" type="ORF">PIB30_098498</name>
</gene>
<keyword evidence="2" id="KW-1185">Reference proteome</keyword>